<keyword evidence="2" id="KW-1185">Reference proteome</keyword>
<dbReference type="eggNOG" id="ENOG5033A1H">
    <property type="taxonomic scope" value="Bacteria"/>
</dbReference>
<dbReference type="PATRIC" id="fig|1245471.3.peg.1030"/>
<name>S6ACV4_METRE</name>
<dbReference type="STRING" id="1245471.PCA10_10200"/>
<protein>
    <recommendedName>
        <fullName evidence="3">FagA protein</fullName>
    </recommendedName>
</protein>
<sequence>MLDRFQAQSLDNDWHWQANRIRCALAPDDPWLLERFVSLSSQHFRHGRAPAWRAQEVVFRLLLDTAADQALPWHWRCLCLDHAYRPLWALRSLATDTSSRKRLQGLQRRLSSLVLLPSLDFHEPQEGMQRD</sequence>
<dbReference type="EMBL" id="AP013068">
    <property type="protein sequence ID" value="BAN46752.1"/>
    <property type="molecule type" value="Genomic_DNA"/>
</dbReference>
<proteinExistence type="predicted"/>
<gene>
    <name evidence="1" type="ORF">PCA10_10200</name>
</gene>
<dbReference type="AlphaFoldDB" id="S6ACV4"/>
<reference evidence="1 2" key="1">
    <citation type="journal article" date="2013" name="Genome Announc.">
        <title>Complete Genome Sequence of the Carbazole Degrader Pseudomonas resinovorans Strain CA10 (NBRC 106553).</title>
        <authorList>
            <person name="Shintani M."/>
            <person name="Hosoyama A."/>
            <person name="Ohji S."/>
            <person name="Tsuchikane K."/>
            <person name="Takarada H."/>
            <person name="Yamazoe A."/>
            <person name="Fujita N."/>
            <person name="Nojiri H."/>
        </authorList>
    </citation>
    <scope>NUCLEOTIDE SEQUENCE [LARGE SCALE GENOMIC DNA]</scope>
    <source>
        <strain evidence="1 2">NBRC 106553</strain>
    </source>
</reference>
<evidence type="ECO:0008006" key="3">
    <source>
        <dbReference type="Google" id="ProtNLM"/>
    </source>
</evidence>
<evidence type="ECO:0000313" key="2">
    <source>
        <dbReference type="Proteomes" id="UP000015503"/>
    </source>
</evidence>
<dbReference type="KEGG" id="pre:PCA10_10200"/>
<organism evidence="1 2">
    <name type="scientific">Metapseudomonas resinovorans NBRC 106553</name>
    <dbReference type="NCBI Taxonomy" id="1245471"/>
    <lineage>
        <taxon>Bacteria</taxon>
        <taxon>Pseudomonadati</taxon>
        <taxon>Pseudomonadota</taxon>
        <taxon>Gammaproteobacteria</taxon>
        <taxon>Pseudomonadales</taxon>
        <taxon>Pseudomonadaceae</taxon>
        <taxon>Metapseudomonas</taxon>
    </lineage>
</organism>
<dbReference type="Proteomes" id="UP000015503">
    <property type="component" value="Chromosome"/>
</dbReference>
<dbReference type="RefSeq" id="WP_016490954.1">
    <property type="nucleotide sequence ID" value="NC_021499.1"/>
</dbReference>
<dbReference type="OrthoDB" id="8900369at2"/>
<evidence type="ECO:0000313" key="1">
    <source>
        <dbReference type="EMBL" id="BAN46752.1"/>
    </source>
</evidence>
<accession>S6ACV4</accession>
<dbReference type="HOGENOM" id="CLU_2013352_0_0_6"/>